<accession>A0A8X6LEC2</accession>
<dbReference type="Proteomes" id="UP000887116">
    <property type="component" value="Unassembled WGS sequence"/>
</dbReference>
<dbReference type="EMBL" id="BMAO01026042">
    <property type="protein sequence ID" value="GFR06655.1"/>
    <property type="molecule type" value="Genomic_DNA"/>
</dbReference>
<evidence type="ECO:0000313" key="1">
    <source>
        <dbReference type="EMBL" id="GFR06655.1"/>
    </source>
</evidence>
<name>A0A8X6LEC2_TRICU</name>
<reference evidence="1" key="1">
    <citation type="submission" date="2020-07" db="EMBL/GenBank/DDBJ databases">
        <title>Multicomponent nature underlies the extraordinary mechanical properties of spider dragline silk.</title>
        <authorList>
            <person name="Kono N."/>
            <person name="Nakamura H."/>
            <person name="Mori M."/>
            <person name="Yoshida Y."/>
            <person name="Ohtoshi R."/>
            <person name="Malay A.D."/>
            <person name="Moran D.A.P."/>
            <person name="Tomita M."/>
            <person name="Numata K."/>
            <person name="Arakawa K."/>
        </authorList>
    </citation>
    <scope>NUCLEOTIDE SEQUENCE</scope>
</reference>
<keyword evidence="2" id="KW-1185">Reference proteome</keyword>
<dbReference type="AlphaFoldDB" id="A0A8X6LEC2"/>
<organism evidence="1 2">
    <name type="scientific">Trichonephila clavata</name>
    <name type="common">Joro spider</name>
    <name type="synonym">Nephila clavata</name>
    <dbReference type="NCBI Taxonomy" id="2740835"/>
    <lineage>
        <taxon>Eukaryota</taxon>
        <taxon>Metazoa</taxon>
        <taxon>Ecdysozoa</taxon>
        <taxon>Arthropoda</taxon>
        <taxon>Chelicerata</taxon>
        <taxon>Arachnida</taxon>
        <taxon>Araneae</taxon>
        <taxon>Araneomorphae</taxon>
        <taxon>Entelegynae</taxon>
        <taxon>Araneoidea</taxon>
        <taxon>Nephilidae</taxon>
        <taxon>Trichonephila</taxon>
    </lineage>
</organism>
<protein>
    <submittedName>
        <fullName evidence="1">Uncharacterized protein</fullName>
    </submittedName>
</protein>
<comment type="caution">
    <text evidence="1">The sequence shown here is derived from an EMBL/GenBank/DDBJ whole genome shotgun (WGS) entry which is preliminary data.</text>
</comment>
<sequence>MNVRHVGHFPRVGEASSYRASEEYLWRSLILLPQHLLEFSRRIFTELTRLRLGCGRIGKENAFRLVHRTAN</sequence>
<proteinExistence type="predicted"/>
<gene>
    <name evidence="1" type="ORF">TNCT_315131</name>
</gene>
<evidence type="ECO:0000313" key="2">
    <source>
        <dbReference type="Proteomes" id="UP000887116"/>
    </source>
</evidence>